<dbReference type="InterPro" id="IPR005322">
    <property type="entry name" value="Peptidase_C69"/>
</dbReference>
<dbReference type="EMBL" id="AZEC01000005">
    <property type="protein sequence ID" value="KRL13137.1"/>
    <property type="molecule type" value="Genomic_DNA"/>
</dbReference>
<organism evidence="7 8">
    <name type="scientific">Schleiferilactobacillus perolens DSM 12744</name>
    <dbReference type="NCBI Taxonomy" id="1423792"/>
    <lineage>
        <taxon>Bacteria</taxon>
        <taxon>Bacillati</taxon>
        <taxon>Bacillota</taxon>
        <taxon>Bacilli</taxon>
        <taxon>Lactobacillales</taxon>
        <taxon>Lactobacillaceae</taxon>
        <taxon>Schleiferilactobacillus</taxon>
    </lineage>
</organism>
<gene>
    <name evidence="7" type="ORF">FD09_GL002681</name>
</gene>
<evidence type="ECO:0000256" key="1">
    <source>
        <dbReference type="ARBA" id="ARBA00001670"/>
    </source>
</evidence>
<evidence type="ECO:0000256" key="2">
    <source>
        <dbReference type="ARBA" id="ARBA00007225"/>
    </source>
</evidence>
<dbReference type="EC" id="3.4.-.-" evidence="6"/>
<dbReference type="InterPro" id="IPR047804">
    <property type="entry name" value="C69_dipept_A-like"/>
</dbReference>
<comment type="similarity">
    <text evidence="2 6">Belongs to the peptidase C69 family.</text>
</comment>
<name>A0A0R1MYN1_9LACO</name>
<dbReference type="PANTHER" id="PTHR12994:SF17">
    <property type="entry name" value="LD30995P"/>
    <property type="match status" value="1"/>
</dbReference>
<dbReference type="Pfam" id="PF03577">
    <property type="entry name" value="Peptidase_C69"/>
    <property type="match status" value="1"/>
</dbReference>
<dbReference type="PATRIC" id="fig|1423792.3.peg.2733"/>
<evidence type="ECO:0000313" key="7">
    <source>
        <dbReference type="EMBL" id="KRL13137.1"/>
    </source>
</evidence>
<comment type="caution">
    <text evidence="7">The sequence shown here is derived from an EMBL/GenBank/DDBJ whole genome shotgun (WGS) entry which is preliminary data.</text>
</comment>
<evidence type="ECO:0000256" key="4">
    <source>
        <dbReference type="ARBA" id="ARBA00022801"/>
    </source>
</evidence>
<dbReference type="Proteomes" id="UP000051330">
    <property type="component" value="Unassembled WGS sequence"/>
</dbReference>
<dbReference type="PANTHER" id="PTHR12994">
    <property type="entry name" value="SECERNIN"/>
    <property type="match status" value="1"/>
</dbReference>
<keyword evidence="3 6" id="KW-0645">Protease</keyword>
<protein>
    <recommendedName>
        <fullName evidence="6">Dipeptidase</fullName>
        <ecNumber evidence="6">3.4.-.-</ecNumber>
    </recommendedName>
</protein>
<dbReference type="STRING" id="1423792.FD09_GL002681"/>
<comment type="catalytic activity">
    <reaction evidence="1">
        <text>an L-aminoacyl-L-amino acid + H2O = 2 an L-alpha-amino acid</text>
        <dbReference type="Rhea" id="RHEA:48940"/>
        <dbReference type="ChEBI" id="CHEBI:15377"/>
        <dbReference type="ChEBI" id="CHEBI:59869"/>
        <dbReference type="ChEBI" id="CHEBI:77460"/>
        <dbReference type="EC" id="3.4.13.19"/>
    </reaction>
</comment>
<dbReference type="OrthoDB" id="9764088at2"/>
<evidence type="ECO:0000256" key="5">
    <source>
        <dbReference type="ARBA" id="ARBA00022997"/>
    </source>
</evidence>
<evidence type="ECO:0000256" key="3">
    <source>
        <dbReference type="ARBA" id="ARBA00022670"/>
    </source>
</evidence>
<dbReference type="GO" id="GO:0016805">
    <property type="term" value="F:dipeptidase activity"/>
    <property type="evidence" value="ECO:0007669"/>
    <property type="project" value="UniProtKB-KW"/>
</dbReference>
<proteinExistence type="inferred from homology"/>
<keyword evidence="8" id="KW-1185">Reference proteome</keyword>
<dbReference type="GO" id="GO:0070004">
    <property type="term" value="F:cysteine-type exopeptidase activity"/>
    <property type="evidence" value="ECO:0007669"/>
    <property type="project" value="InterPro"/>
</dbReference>
<keyword evidence="5 6" id="KW-0224">Dipeptidase</keyword>
<sequence>MVATTILRNIDNVSPHLYRLIVINRKKRVRILKNLKACTSILVGKKASLDGSTMIARNDDTFLPLTPQRFFMAPAVHGKPGRILKSWLNDFQAELPADSYRYNAVPNVDYKHKGYYDESGINEKNVAMSCTESTYGNERSLAFDPLNTKDGLDEDCMQTMVLPYIDSARDGVRYLGQLIAKFGSAAGNSVLFSDHDEVWYMEIVTGHHWVAQRIPDDCYAVAANEVAIQAVDFTKTDDFMWSDGIQDFVEQHHLNPDFDTWNFRHIFGTFDEKDRHYNTPRVWYIESRLNPELVQEPESGELPFILKPAKKISTDDIEYLLGSHYNETPYDPFGHGSDADRLRYRPVGLNRTQNSHILQLRNDVPKAYAAIMHLCLGYPTFSPYVPFYTNANDTAPTYSETPMTHDYKSAYWLYKSLSFLVESHYSKFVQKDRDYLKEGRRRKRELIAQIDAQAADLAPDADLTEFLTRQNYAIVDEYEDHAKALMSDLIMDGINLSQLTFDMDKNL</sequence>
<reference evidence="7 8" key="1">
    <citation type="journal article" date="2015" name="Genome Announc.">
        <title>Expanding the biotechnology potential of lactobacilli through comparative genomics of 213 strains and associated genera.</title>
        <authorList>
            <person name="Sun Z."/>
            <person name="Harris H.M."/>
            <person name="McCann A."/>
            <person name="Guo C."/>
            <person name="Argimon S."/>
            <person name="Zhang W."/>
            <person name="Yang X."/>
            <person name="Jeffery I.B."/>
            <person name="Cooney J.C."/>
            <person name="Kagawa T.F."/>
            <person name="Liu W."/>
            <person name="Song Y."/>
            <person name="Salvetti E."/>
            <person name="Wrobel A."/>
            <person name="Rasinkangas P."/>
            <person name="Parkhill J."/>
            <person name="Rea M.C."/>
            <person name="O'Sullivan O."/>
            <person name="Ritari J."/>
            <person name="Douillard F.P."/>
            <person name="Paul Ross R."/>
            <person name="Yang R."/>
            <person name="Briner A.E."/>
            <person name="Felis G.E."/>
            <person name="de Vos W.M."/>
            <person name="Barrangou R."/>
            <person name="Klaenhammer T.R."/>
            <person name="Caufield P.W."/>
            <person name="Cui Y."/>
            <person name="Zhang H."/>
            <person name="O'Toole P.W."/>
        </authorList>
    </citation>
    <scope>NUCLEOTIDE SEQUENCE [LARGE SCALE GENOMIC DNA]</scope>
    <source>
        <strain evidence="7 8">DSM 12744</strain>
    </source>
</reference>
<dbReference type="GO" id="GO:0006508">
    <property type="term" value="P:proteolysis"/>
    <property type="evidence" value="ECO:0007669"/>
    <property type="project" value="UniProtKB-KW"/>
</dbReference>
<dbReference type="NCBIfam" id="NF033678">
    <property type="entry name" value="C69_fam_dipept"/>
    <property type="match status" value="1"/>
</dbReference>
<dbReference type="Gene3D" id="3.60.60.10">
    <property type="entry name" value="Penicillin V Acylase, Chain A"/>
    <property type="match status" value="1"/>
</dbReference>
<evidence type="ECO:0000313" key="8">
    <source>
        <dbReference type="Proteomes" id="UP000051330"/>
    </source>
</evidence>
<keyword evidence="4 6" id="KW-0378">Hydrolase</keyword>
<dbReference type="AlphaFoldDB" id="A0A0R1MYN1"/>
<accession>A0A0R1MYN1</accession>
<evidence type="ECO:0000256" key="6">
    <source>
        <dbReference type="RuleBase" id="RU364089"/>
    </source>
</evidence>